<organism evidence="4 5">
    <name type="scientific">Ichthyophthirius multifiliis</name>
    <name type="common">White spot disease agent</name>
    <name type="synonym">Ich</name>
    <dbReference type="NCBI Taxonomy" id="5932"/>
    <lineage>
        <taxon>Eukaryota</taxon>
        <taxon>Sar</taxon>
        <taxon>Alveolata</taxon>
        <taxon>Ciliophora</taxon>
        <taxon>Intramacronucleata</taxon>
        <taxon>Oligohymenophorea</taxon>
        <taxon>Hymenostomatida</taxon>
        <taxon>Ophryoglenina</taxon>
        <taxon>Ichthyophthirius</taxon>
    </lineage>
</organism>
<dbReference type="PANTHER" id="PTHR11567:SF110">
    <property type="entry name" value="2-PHOSPHOXYLOSE PHOSPHATASE 1"/>
    <property type="match status" value="1"/>
</dbReference>
<dbReference type="SUPFAM" id="SSF53254">
    <property type="entry name" value="Phosphoglycerate mutase-like"/>
    <property type="match status" value="1"/>
</dbReference>
<feature type="non-terminal residue" evidence="4">
    <location>
        <position position="1"/>
    </location>
</feature>
<dbReference type="GO" id="GO:0016791">
    <property type="term" value="F:phosphatase activity"/>
    <property type="evidence" value="ECO:0007669"/>
    <property type="project" value="TreeGrafter"/>
</dbReference>
<dbReference type="InterPro" id="IPR000560">
    <property type="entry name" value="His_Pase_clade-2"/>
</dbReference>
<protein>
    <recommendedName>
        <fullName evidence="6">Acid phosphatase</fullName>
    </recommendedName>
</protein>
<dbReference type="AlphaFoldDB" id="G0R598"/>
<keyword evidence="3" id="KW-1133">Transmembrane helix</keyword>
<dbReference type="PANTHER" id="PTHR11567">
    <property type="entry name" value="ACID PHOSPHATASE-RELATED"/>
    <property type="match status" value="1"/>
</dbReference>
<sequence>YKILIIYHINKQKIYKMSFYNKFLFFIILINEAFSARNLKMIQMAIRHGARYANNPQVIKDKPEYKFNKQKRGQLTSVGMLQHYNLGNLMRQEYIVEKQLLSDKYEFDSVFAFSSNVNRTLQSLQSFLFGLYPLRTGLAIPDNLDADLQQAPYYQYVQQQRQQKTGNFIYDNNLKFALPEGFYPYVIQQDTDNHSILQFICKPSKAKLKAESVKENTGKLEEFYKQFEKQVQEIGAKVNINYTLNVSNVSAFIDWVTSQRYLGITYNITLEEYKLLNYIKTLYKAIIYFTPLQTKLILTPYFRFLLKQFESKINNQNTYKITIASTHDTQLQPLMAVFKLMSNECLLSYNLQQESETCQLMPIFASNFVFELYEDDQDKQHYVKVKFNGKYINICNGQDTCVYNDFKALLTEYIQEDYSSYCDDQCLPQDKQSIFWQISFWILLAIILIILVVYLYKIRNIFRKNSVQAEQIKIESNQQL</sequence>
<dbReference type="Proteomes" id="UP000008983">
    <property type="component" value="Unassembled WGS sequence"/>
</dbReference>
<dbReference type="OMA" id="VPCHGSR"/>
<keyword evidence="3" id="KW-0472">Membrane</keyword>
<evidence type="ECO:0000256" key="3">
    <source>
        <dbReference type="SAM" id="Phobius"/>
    </source>
</evidence>
<keyword evidence="2" id="KW-0378">Hydrolase</keyword>
<dbReference type="InterPro" id="IPR029033">
    <property type="entry name" value="His_PPase_superfam"/>
</dbReference>
<dbReference type="CDD" id="cd07061">
    <property type="entry name" value="HP_HAP_like"/>
    <property type="match status" value="1"/>
</dbReference>
<name>G0R598_ICHMU</name>
<dbReference type="GeneID" id="14903422"/>
<dbReference type="OrthoDB" id="10257284at2759"/>
<keyword evidence="5" id="KW-1185">Reference proteome</keyword>
<accession>G0R598</accession>
<reference evidence="4 5" key="1">
    <citation type="submission" date="2011-07" db="EMBL/GenBank/DDBJ databases">
        <authorList>
            <person name="Coyne R."/>
            <person name="Brami D."/>
            <person name="Johnson J."/>
            <person name="Hostetler J."/>
            <person name="Hannick L."/>
            <person name="Clark T."/>
            <person name="Cassidy-Hanley D."/>
            <person name="Inman J."/>
        </authorList>
    </citation>
    <scope>NUCLEOTIDE SEQUENCE [LARGE SCALE GENOMIC DNA]</scope>
    <source>
        <strain evidence="4 5">G5</strain>
    </source>
</reference>
<gene>
    <name evidence="4" type="ORF">IMG5_197280</name>
</gene>
<evidence type="ECO:0000256" key="1">
    <source>
        <dbReference type="ARBA" id="ARBA00005375"/>
    </source>
</evidence>
<dbReference type="eggNOG" id="KOG3720">
    <property type="taxonomic scope" value="Eukaryota"/>
</dbReference>
<comment type="similarity">
    <text evidence="1">Belongs to the histidine acid phosphatase family.</text>
</comment>
<dbReference type="InParanoid" id="G0R598"/>
<dbReference type="STRING" id="857967.G0R598"/>
<dbReference type="EMBL" id="GL984365">
    <property type="protein sequence ID" value="EGR27343.1"/>
    <property type="molecule type" value="Genomic_DNA"/>
</dbReference>
<dbReference type="Gene3D" id="3.40.50.1240">
    <property type="entry name" value="Phosphoglycerate mutase-like"/>
    <property type="match status" value="1"/>
</dbReference>
<dbReference type="InterPro" id="IPR050645">
    <property type="entry name" value="Histidine_acid_phosphatase"/>
</dbReference>
<evidence type="ECO:0000313" key="4">
    <source>
        <dbReference type="EMBL" id="EGR27343.1"/>
    </source>
</evidence>
<feature type="transmembrane region" description="Helical" evidence="3">
    <location>
        <begin position="434"/>
        <end position="456"/>
    </location>
</feature>
<evidence type="ECO:0000256" key="2">
    <source>
        <dbReference type="ARBA" id="ARBA00022801"/>
    </source>
</evidence>
<proteinExistence type="inferred from homology"/>
<dbReference type="Pfam" id="PF00328">
    <property type="entry name" value="His_Phos_2"/>
    <property type="match status" value="1"/>
</dbReference>
<keyword evidence="3" id="KW-0812">Transmembrane</keyword>
<evidence type="ECO:0008006" key="6">
    <source>
        <dbReference type="Google" id="ProtNLM"/>
    </source>
</evidence>
<dbReference type="RefSeq" id="XP_004024227.1">
    <property type="nucleotide sequence ID" value="XM_004024178.1"/>
</dbReference>
<evidence type="ECO:0000313" key="5">
    <source>
        <dbReference type="Proteomes" id="UP000008983"/>
    </source>
</evidence>